<keyword evidence="4" id="KW-1185">Reference proteome</keyword>
<feature type="compositionally biased region" description="Polar residues" evidence="1">
    <location>
        <begin position="175"/>
        <end position="202"/>
    </location>
</feature>
<feature type="domain" description="Retroviral polymerase SH3-like" evidence="2">
    <location>
        <begin position="84"/>
        <end position="144"/>
    </location>
</feature>
<dbReference type="Gene3D" id="3.30.420.10">
    <property type="entry name" value="Ribonuclease H-like superfamily/Ribonuclease H"/>
    <property type="match status" value="1"/>
</dbReference>
<feature type="non-terminal residue" evidence="3">
    <location>
        <position position="211"/>
    </location>
</feature>
<name>A0A9N7MRU4_STRHE</name>
<dbReference type="PANTHER" id="PTHR42648">
    <property type="entry name" value="TRANSPOSASE, PUTATIVE-RELATED"/>
    <property type="match status" value="1"/>
</dbReference>
<organism evidence="3 4">
    <name type="scientific">Striga hermonthica</name>
    <name type="common">Purple witchweed</name>
    <name type="synonym">Buchnera hermonthica</name>
    <dbReference type="NCBI Taxonomy" id="68872"/>
    <lineage>
        <taxon>Eukaryota</taxon>
        <taxon>Viridiplantae</taxon>
        <taxon>Streptophyta</taxon>
        <taxon>Embryophyta</taxon>
        <taxon>Tracheophyta</taxon>
        <taxon>Spermatophyta</taxon>
        <taxon>Magnoliopsida</taxon>
        <taxon>eudicotyledons</taxon>
        <taxon>Gunneridae</taxon>
        <taxon>Pentapetalae</taxon>
        <taxon>asterids</taxon>
        <taxon>lamiids</taxon>
        <taxon>Lamiales</taxon>
        <taxon>Orobanchaceae</taxon>
        <taxon>Buchnereae</taxon>
        <taxon>Striga</taxon>
    </lineage>
</organism>
<dbReference type="InterPro" id="IPR057670">
    <property type="entry name" value="SH3_retrovirus"/>
</dbReference>
<dbReference type="InterPro" id="IPR039537">
    <property type="entry name" value="Retrotran_Ty1/copia-like"/>
</dbReference>
<dbReference type="InterPro" id="IPR036397">
    <property type="entry name" value="RNaseH_sf"/>
</dbReference>
<dbReference type="AlphaFoldDB" id="A0A9N7MRU4"/>
<sequence length="211" mass="24499">YRNLSKSLEENGIHHRRSCPYTHQQNFLAERKHRHIVALGLFMIAHSSMLIKIWDDAFTTAVYTINRNLFKHKPNYRNFRTFGCLCYPCTRPYNKHKLEYRSLPGVYLVYHNAHKGYKVLLPKGNVIVTRNIQFDESIFPFAQKMKGHSGCSDDYVLVTTPTLLYPLVQTEQTRQHPSLAKIQNQSSPNQHSTSQSTPNNSHSTHDTILLM</sequence>
<evidence type="ECO:0000313" key="3">
    <source>
        <dbReference type="EMBL" id="CAA0811220.1"/>
    </source>
</evidence>
<feature type="region of interest" description="Disordered" evidence="1">
    <location>
        <begin position="175"/>
        <end position="211"/>
    </location>
</feature>
<evidence type="ECO:0000256" key="1">
    <source>
        <dbReference type="SAM" id="MobiDB-lite"/>
    </source>
</evidence>
<dbReference type="Proteomes" id="UP001153555">
    <property type="component" value="Unassembled WGS sequence"/>
</dbReference>
<dbReference type="InterPro" id="IPR012337">
    <property type="entry name" value="RNaseH-like_sf"/>
</dbReference>
<feature type="non-terminal residue" evidence="3">
    <location>
        <position position="1"/>
    </location>
</feature>
<dbReference type="OrthoDB" id="1938465at2759"/>
<protein>
    <recommendedName>
        <fullName evidence="2">Retroviral polymerase SH3-like domain-containing protein</fullName>
    </recommendedName>
</protein>
<evidence type="ECO:0000313" key="4">
    <source>
        <dbReference type="Proteomes" id="UP001153555"/>
    </source>
</evidence>
<comment type="caution">
    <text evidence="3">The sequence shown here is derived from an EMBL/GenBank/DDBJ whole genome shotgun (WGS) entry which is preliminary data.</text>
</comment>
<dbReference type="PANTHER" id="PTHR42648:SF26">
    <property type="entry name" value="INTEGRASE CATALYTIC DOMAIN-CONTAINING PROTEIN"/>
    <property type="match status" value="1"/>
</dbReference>
<dbReference type="SUPFAM" id="SSF53098">
    <property type="entry name" value="Ribonuclease H-like"/>
    <property type="match status" value="1"/>
</dbReference>
<dbReference type="Pfam" id="PF25597">
    <property type="entry name" value="SH3_retrovirus"/>
    <property type="match status" value="1"/>
</dbReference>
<dbReference type="GO" id="GO:0003676">
    <property type="term" value="F:nucleic acid binding"/>
    <property type="evidence" value="ECO:0007669"/>
    <property type="project" value="InterPro"/>
</dbReference>
<reference evidence="3" key="1">
    <citation type="submission" date="2019-12" db="EMBL/GenBank/DDBJ databases">
        <authorList>
            <person name="Scholes J."/>
        </authorList>
    </citation>
    <scope>NUCLEOTIDE SEQUENCE</scope>
</reference>
<gene>
    <name evidence="3" type="ORF">SHERM_12431</name>
</gene>
<evidence type="ECO:0000259" key="2">
    <source>
        <dbReference type="Pfam" id="PF25597"/>
    </source>
</evidence>
<proteinExistence type="predicted"/>
<dbReference type="EMBL" id="CACSLK010008332">
    <property type="protein sequence ID" value="CAA0811220.1"/>
    <property type="molecule type" value="Genomic_DNA"/>
</dbReference>
<accession>A0A9N7MRU4</accession>